<accession>A0A9P5X8M1</accession>
<sequence>MAEDSRMVLIQSVVDLCNYVIVHHWELLRHCFFDSKAKFNPPNASKTWGFWSVHGSFGFHSAVCSYAGVDREERQSDGAGGVEGPVCGSTKKGVIIMRVRSLVSIIEASKLNFLLGASDAFLLAPTARSLPVPPLDIIDGGESRGRIPSGSLVNTVETPAQPPMKTDADRRFVLVSIRRPQGVH</sequence>
<evidence type="ECO:0000313" key="2">
    <source>
        <dbReference type="Proteomes" id="UP000807342"/>
    </source>
</evidence>
<dbReference type="EMBL" id="MU151286">
    <property type="protein sequence ID" value="KAF9445694.1"/>
    <property type="molecule type" value="Genomic_DNA"/>
</dbReference>
<comment type="caution">
    <text evidence="1">The sequence shown here is derived from an EMBL/GenBank/DDBJ whole genome shotgun (WGS) entry which is preliminary data.</text>
</comment>
<name>A0A9P5X8M1_9AGAR</name>
<proteinExistence type="predicted"/>
<gene>
    <name evidence="1" type="ORF">P691DRAFT_784877</name>
</gene>
<dbReference type="Proteomes" id="UP000807342">
    <property type="component" value="Unassembled WGS sequence"/>
</dbReference>
<keyword evidence="2" id="KW-1185">Reference proteome</keyword>
<protein>
    <submittedName>
        <fullName evidence="1">Uncharacterized protein</fullName>
    </submittedName>
</protein>
<evidence type="ECO:0000313" key="1">
    <source>
        <dbReference type="EMBL" id="KAF9445694.1"/>
    </source>
</evidence>
<organism evidence="1 2">
    <name type="scientific">Macrolepiota fuliginosa MF-IS2</name>
    <dbReference type="NCBI Taxonomy" id="1400762"/>
    <lineage>
        <taxon>Eukaryota</taxon>
        <taxon>Fungi</taxon>
        <taxon>Dikarya</taxon>
        <taxon>Basidiomycota</taxon>
        <taxon>Agaricomycotina</taxon>
        <taxon>Agaricomycetes</taxon>
        <taxon>Agaricomycetidae</taxon>
        <taxon>Agaricales</taxon>
        <taxon>Agaricineae</taxon>
        <taxon>Agaricaceae</taxon>
        <taxon>Macrolepiota</taxon>
    </lineage>
</organism>
<reference evidence="1" key="1">
    <citation type="submission" date="2020-11" db="EMBL/GenBank/DDBJ databases">
        <authorList>
            <consortium name="DOE Joint Genome Institute"/>
            <person name="Ahrendt S."/>
            <person name="Riley R."/>
            <person name="Andreopoulos W."/>
            <person name="Labutti K."/>
            <person name="Pangilinan J."/>
            <person name="Ruiz-Duenas F.J."/>
            <person name="Barrasa J.M."/>
            <person name="Sanchez-Garcia M."/>
            <person name="Camarero S."/>
            <person name="Miyauchi S."/>
            <person name="Serrano A."/>
            <person name="Linde D."/>
            <person name="Babiker R."/>
            <person name="Drula E."/>
            <person name="Ayuso-Fernandez I."/>
            <person name="Pacheco R."/>
            <person name="Padilla G."/>
            <person name="Ferreira P."/>
            <person name="Barriuso J."/>
            <person name="Kellner H."/>
            <person name="Castanera R."/>
            <person name="Alfaro M."/>
            <person name="Ramirez L."/>
            <person name="Pisabarro A.G."/>
            <person name="Kuo A."/>
            <person name="Tritt A."/>
            <person name="Lipzen A."/>
            <person name="He G."/>
            <person name="Yan M."/>
            <person name="Ng V."/>
            <person name="Cullen D."/>
            <person name="Martin F."/>
            <person name="Rosso M.-N."/>
            <person name="Henrissat B."/>
            <person name="Hibbett D."/>
            <person name="Martinez A.T."/>
            <person name="Grigoriev I.V."/>
        </authorList>
    </citation>
    <scope>NUCLEOTIDE SEQUENCE</scope>
    <source>
        <strain evidence="1">MF-IS2</strain>
    </source>
</reference>
<dbReference type="AlphaFoldDB" id="A0A9P5X8M1"/>